<dbReference type="Pfam" id="PF01189">
    <property type="entry name" value="Methyltr_RsmB-F"/>
    <property type="match status" value="1"/>
</dbReference>
<reference evidence="8" key="1">
    <citation type="submission" date="2016-04" db="EMBL/GenBank/DDBJ databases">
        <authorList>
            <person name="Evans L.H."/>
            <person name="Alamgir A."/>
            <person name="Owens N."/>
            <person name="Weber N.D."/>
            <person name="Virtaneva K."/>
            <person name="Barbian K."/>
            <person name="Babar A."/>
            <person name="Rosenke K."/>
        </authorList>
    </citation>
    <scope>NUCLEOTIDE SEQUENCE</scope>
    <source>
        <strain evidence="8">UB2112</strain>
    </source>
</reference>
<evidence type="ECO:0000313" key="8">
    <source>
        <dbReference type="EMBL" id="SAM86197.1"/>
    </source>
</evidence>
<feature type="binding site" evidence="5">
    <location>
        <position position="343"/>
    </location>
    <ligand>
        <name>S-adenosyl-L-methionine</name>
        <dbReference type="ChEBI" id="CHEBI:59789"/>
    </ligand>
</feature>
<evidence type="ECO:0000256" key="5">
    <source>
        <dbReference type="PROSITE-ProRule" id="PRU01023"/>
    </source>
</evidence>
<evidence type="ECO:0000256" key="6">
    <source>
        <dbReference type="SAM" id="MobiDB-lite"/>
    </source>
</evidence>
<feature type="region of interest" description="Disordered" evidence="6">
    <location>
        <begin position="379"/>
        <end position="413"/>
    </location>
</feature>
<reference evidence="9" key="3">
    <citation type="submission" date="2018-08" db="EMBL/GenBank/DDBJ databases">
        <authorList>
            <person name="Guldener U."/>
        </authorList>
    </citation>
    <scope>NUCLEOTIDE SEQUENCE</scope>
    <source>
        <strain evidence="9">UB2</strain>
    </source>
</reference>
<name>A0A1K0GDN5_9BASI</name>
<dbReference type="Gene3D" id="3.40.50.150">
    <property type="entry name" value="Vaccinia Virus protein VP39"/>
    <property type="match status" value="1"/>
</dbReference>
<feature type="region of interest" description="Disordered" evidence="6">
    <location>
        <begin position="550"/>
        <end position="627"/>
    </location>
</feature>
<dbReference type="EMBL" id="ULHB01000095">
    <property type="protein sequence ID" value="SYW81385.1"/>
    <property type="molecule type" value="Genomic_DNA"/>
</dbReference>
<protein>
    <recommendedName>
        <fullName evidence="7">SAM-dependent MTase RsmB/NOP-type domain-containing protein</fullName>
    </recommendedName>
</protein>
<dbReference type="EMBL" id="LT558137">
    <property type="protein sequence ID" value="SAM86197.1"/>
    <property type="molecule type" value="Genomic_DNA"/>
</dbReference>
<feature type="binding site" evidence="5">
    <location>
        <position position="361"/>
    </location>
    <ligand>
        <name>S-adenosyl-L-methionine</name>
        <dbReference type="ChEBI" id="CHEBI:59789"/>
    </ligand>
</feature>
<keyword evidence="11" id="KW-1185">Reference proteome</keyword>
<evidence type="ECO:0000256" key="1">
    <source>
        <dbReference type="ARBA" id="ARBA00022603"/>
    </source>
</evidence>
<dbReference type="GO" id="GO:0008173">
    <property type="term" value="F:RNA methyltransferase activity"/>
    <property type="evidence" value="ECO:0007669"/>
    <property type="project" value="InterPro"/>
</dbReference>
<dbReference type="InterPro" id="IPR029063">
    <property type="entry name" value="SAM-dependent_MTases_sf"/>
</dbReference>
<organism evidence="8 10">
    <name type="scientific">Ustilago bromivora</name>
    <dbReference type="NCBI Taxonomy" id="307758"/>
    <lineage>
        <taxon>Eukaryota</taxon>
        <taxon>Fungi</taxon>
        <taxon>Dikarya</taxon>
        <taxon>Basidiomycota</taxon>
        <taxon>Ustilaginomycotina</taxon>
        <taxon>Ustilaginomycetes</taxon>
        <taxon>Ustilaginales</taxon>
        <taxon>Ustilaginaceae</taxon>
        <taxon>Ustilago</taxon>
    </lineage>
</organism>
<dbReference type="Proteomes" id="UP000658997">
    <property type="component" value="Unassembled WGS sequence"/>
</dbReference>
<dbReference type="GO" id="GO:0070475">
    <property type="term" value="P:rRNA base methylation"/>
    <property type="evidence" value="ECO:0007669"/>
    <property type="project" value="TreeGrafter"/>
</dbReference>
<feature type="compositionally biased region" description="Acidic residues" evidence="6">
    <location>
        <begin position="574"/>
        <end position="589"/>
    </location>
</feature>
<dbReference type="GO" id="GO:0003723">
    <property type="term" value="F:RNA binding"/>
    <property type="evidence" value="ECO:0007669"/>
    <property type="project" value="UniProtKB-UniRule"/>
</dbReference>
<evidence type="ECO:0000313" key="9">
    <source>
        <dbReference type="EMBL" id="SYW81385.1"/>
    </source>
</evidence>
<proteinExistence type="inferred from homology"/>
<dbReference type="OrthoDB" id="435282at2759"/>
<comment type="similarity">
    <text evidence="5">Belongs to the class I-like SAM-binding methyltransferase superfamily. RsmB/NOP family.</text>
</comment>
<gene>
    <name evidence="9" type="ORF">UBRO2_04255</name>
    <name evidence="8" type="ORF">UBRO_08615</name>
</gene>
<feature type="compositionally biased region" description="Pro residues" evidence="6">
    <location>
        <begin position="385"/>
        <end position="394"/>
    </location>
</feature>
<dbReference type="InterPro" id="IPR023267">
    <property type="entry name" value="RCMT"/>
</dbReference>
<dbReference type="PANTHER" id="PTHR22807">
    <property type="entry name" value="NOP2 YEAST -RELATED NOL1/NOP2/FMU SUN DOMAIN-CONTAINING"/>
    <property type="match status" value="1"/>
</dbReference>
<dbReference type="SUPFAM" id="SSF53335">
    <property type="entry name" value="S-adenosyl-L-methionine-dependent methyltransferases"/>
    <property type="match status" value="1"/>
</dbReference>
<reference evidence="10" key="2">
    <citation type="submission" date="2016-04" db="EMBL/GenBank/DDBJ databases">
        <authorList>
            <person name="Guldener U."/>
            <person name="Guldener U."/>
        </authorList>
    </citation>
    <scope>NUCLEOTIDE SEQUENCE [LARGE SCALE GENOMIC DNA]</scope>
    <source>
        <strain evidence="10">UB2112</strain>
    </source>
</reference>
<keyword evidence="2 5" id="KW-0808">Transferase</keyword>
<feature type="binding site" evidence="5">
    <location>
        <position position="303"/>
    </location>
    <ligand>
        <name>S-adenosyl-L-methionine</name>
        <dbReference type="ChEBI" id="CHEBI:59789"/>
    </ligand>
</feature>
<dbReference type="InterPro" id="IPR049560">
    <property type="entry name" value="MeTrfase_RsmB-F_NOP2_cat"/>
</dbReference>
<dbReference type="AlphaFoldDB" id="A0A1K0GDN5"/>
<feature type="region of interest" description="Disordered" evidence="6">
    <location>
        <begin position="68"/>
        <end position="100"/>
    </location>
</feature>
<keyword evidence="3 5" id="KW-0949">S-adenosyl-L-methionine</keyword>
<dbReference type="PRINTS" id="PR02008">
    <property type="entry name" value="RCMTFAMILY"/>
</dbReference>
<evidence type="ECO:0000259" key="7">
    <source>
        <dbReference type="PROSITE" id="PS51686"/>
    </source>
</evidence>
<comment type="caution">
    <text evidence="5">Lacks conserved residue(s) required for the propagation of feature annotation.</text>
</comment>
<keyword evidence="1 5" id="KW-0489">Methyltransferase</keyword>
<feature type="domain" description="SAM-dependent MTase RsmB/NOP-type" evidence="7">
    <location>
        <begin position="169"/>
        <end position="541"/>
    </location>
</feature>
<accession>A0A1K0GDN5</accession>
<feature type="compositionally biased region" description="Basic and acidic residues" evidence="6">
    <location>
        <begin position="550"/>
        <end position="573"/>
    </location>
</feature>
<dbReference type="InterPro" id="IPR001678">
    <property type="entry name" value="MeTrfase_RsmB-F_NOP2_dom"/>
</dbReference>
<sequence length="627" mass="69359">MADFYIRSAVSLDRVLKDECSVKAAAASHPDSGRVLAILVNSLAYRSALMLALEEARVLKNEEKVFTLHSPPNTKQTGKGKGKENGNNVAHTKGKPFKNGEERVWPSKEAFLLVLCHDLLFQSRGIQASKTWPPKSTLERYKPCLHSCLVKVQIRSGKSRITDLRSGALFQEMSARIPRWMRINTLRSSAAQVDHWLAENRYIKVSGPELGGVREYMESPHVPGLLAFHPKATSALLGSEVYKQSWVVMQDLASCFPAYILLAEEQGVVDVVDATSAPGNKTCHLSAIMLAKGGNQGRVYAFERDRIRYKTLVKRLSALGALAEAEEISGEAQRGNVVAHRKDFLTTKPVEFSRVTHMLVDPSCSGSGIVNRLDFLKEDEDSEDPLPPPSPSPSSPSSSTTTTRSAAVGETGTTKLQRRLTSLSDFQLLMLQHAFKFPSLIKLVYSTCSIHAQENEAVVLRALDTEEAKHHGWKLAPRKHVIPNWQVRGDPEACKKAGERGDEIREGLIRCVPGGVAGEAEGVRPRVDCCNGFFVACFIRDRANGEAEVMVREGEHRQETEGRGNGKREREGEAIVDEGEDNDDEEEEEKDGKGEAKKGGGGNTAANRKKKLRKKRKKQRLQQEQHQ</sequence>
<dbReference type="GO" id="GO:0005730">
    <property type="term" value="C:nucleolus"/>
    <property type="evidence" value="ECO:0007669"/>
    <property type="project" value="TreeGrafter"/>
</dbReference>
<evidence type="ECO:0000313" key="10">
    <source>
        <dbReference type="Proteomes" id="UP000179920"/>
    </source>
</evidence>
<evidence type="ECO:0000256" key="3">
    <source>
        <dbReference type="ARBA" id="ARBA00022691"/>
    </source>
</evidence>
<dbReference type="Proteomes" id="UP000179920">
    <property type="component" value="Chromosome XXI"/>
</dbReference>
<evidence type="ECO:0000313" key="11">
    <source>
        <dbReference type="Proteomes" id="UP000658997"/>
    </source>
</evidence>
<feature type="active site" description="Nucleophile" evidence="5">
    <location>
        <position position="448"/>
    </location>
</feature>
<evidence type="ECO:0000256" key="2">
    <source>
        <dbReference type="ARBA" id="ARBA00022679"/>
    </source>
</evidence>
<feature type="compositionally biased region" description="Basic residues" evidence="6">
    <location>
        <begin position="607"/>
        <end position="620"/>
    </location>
</feature>
<dbReference type="PANTHER" id="PTHR22807:SF4">
    <property type="entry name" value="28S RRNA (CYTOSINE-C(5))-METHYLTRANSFERASE"/>
    <property type="match status" value="1"/>
</dbReference>
<dbReference type="PROSITE" id="PS51686">
    <property type="entry name" value="SAM_MT_RSMB_NOP"/>
    <property type="match status" value="1"/>
</dbReference>
<keyword evidence="4 5" id="KW-0694">RNA-binding</keyword>
<evidence type="ECO:0000256" key="4">
    <source>
        <dbReference type="ARBA" id="ARBA00022884"/>
    </source>
</evidence>